<sequence>MNERTNERTNKRTNEERSDERTDTRKKGRTEEGTDILTNGRTERRTNKESDGRTDEWTNRRTKERMRERTKERTNRRTNGRVPHQDQHKRRPHKCELKPEVPVPIAPAPLVRFVIAPAPDLALTSSNSVPAEPNLPYSTKHYRTRKLKDGQAGEFWRQYNKKLPYHSCN</sequence>
<accession>A0A9D4MF38</accession>
<evidence type="ECO:0000256" key="1">
    <source>
        <dbReference type="SAM" id="MobiDB-lite"/>
    </source>
</evidence>
<dbReference type="Proteomes" id="UP000828390">
    <property type="component" value="Unassembled WGS sequence"/>
</dbReference>
<name>A0A9D4MF38_DREPO</name>
<protein>
    <submittedName>
        <fullName evidence="2">Uncharacterized protein</fullName>
    </submittedName>
</protein>
<reference evidence="2" key="1">
    <citation type="journal article" date="2019" name="bioRxiv">
        <title>The Genome of the Zebra Mussel, Dreissena polymorpha: A Resource for Invasive Species Research.</title>
        <authorList>
            <person name="McCartney M.A."/>
            <person name="Auch B."/>
            <person name="Kono T."/>
            <person name="Mallez S."/>
            <person name="Zhang Y."/>
            <person name="Obille A."/>
            <person name="Becker A."/>
            <person name="Abrahante J.E."/>
            <person name="Garbe J."/>
            <person name="Badalamenti J.P."/>
            <person name="Herman A."/>
            <person name="Mangelson H."/>
            <person name="Liachko I."/>
            <person name="Sullivan S."/>
            <person name="Sone E.D."/>
            <person name="Koren S."/>
            <person name="Silverstein K.A.T."/>
            <person name="Beckman K.B."/>
            <person name="Gohl D.M."/>
        </authorList>
    </citation>
    <scope>NUCLEOTIDE SEQUENCE</scope>
    <source>
        <strain evidence="2">Duluth1</strain>
        <tissue evidence="2">Whole animal</tissue>
    </source>
</reference>
<reference evidence="2" key="2">
    <citation type="submission" date="2020-11" db="EMBL/GenBank/DDBJ databases">
        <authorList>
            <person name="McCartney M.A."/>
            <person name="Auch B."/>
            <person name="Kono T."/>
            <person name="Mallez S."/>
            <person name="Becker A."/>
            <person name="Gohl D.M."/>
            <person name="Silverstein K.A.T."/>
            <person name="Koren S."/>
            <person name="Bechman K.B."/>
            <person name="Herman A."/>
            <person name="Abrahante J.E."/>
            <person name="Garbe J."/>
        </authorList>
    </citation>
    <scope>NUCLEOTIDE SEQUENCE</scope>
    <source>
        <strain evidence="2">Duluth1</strain>
        <tissue evidence="2">Whole animal</tissue>
    </source>
</reference>
<proteinExistence type="predicted"/>
<evidence type="ECO:0000313" key="2">
    <source>
        <dbReference type="EMBL" id="KAH3874212.1"/>
    </source>
</evidence>
<dbReference type="AlphaFoldDB" id="A0A9D4MF38"/>
<keyword evidence="3" id="KW-1185">Reference proteome</keyword>
<dbReference type="EMBL" id="JAIWYP010000002">
    <property type="protein sequence ID" value="KAH3874212.1"/>
    <property type="molecule type" value="Genomic_DNA"/>
</dbReference>
<feature type="compositionally biased region" description="Basic and acidic residues" evidence="1">
    <location>
        <begin position="41"/>
        <end position="75"/>
    </location>
</feature>
<feature type="compositionally biased region" description="Basic and acidic residues" evidence="1">
    <location>
        <begin position="1"/>
        <end position="32"/>
    </location>
</feature>
<evidence type="ECO:0000313" key="3">
    <source>
        <dbReference type="Proteomes" id="UP000828390"/>
    </source>
</evidence>
<organism evidence="2 3">
    <name type="scientific">Dreissena polymorpha</name>
    <name type="common">Zebra mussel</name>
    <name type="synonym">Mytilus polymorpha</name>
    <dbReference type="NCBI Taxonomy" id="45954"/>
    <lineage>
        <taxon>Eukaryota</taxon>
        <taxon>Metazoa</taxon>
        <taxon>Spiralia</taxon>
        <taxon>Lophotrochozoa</taxon>
        <taxon>Mollusca</taxon>
        <taxon>Bivalvia</taxon>
        <taxon>Autobranchia</taxon>
        <taxon>Heteroconchia</taxon>
        <taxon>Euheterodonta</taxon>
        <taxon>Imparidentia</taxon>
        <taxon>Neoheterodontei</taxon>
        <taxon>Myida</taxon>
        <taxon>Dreissenoidea</taxon>
        <taxon>Dreissenidae</taxon>
        <taxon>Dreissena</taxon>
    </lineage>
</organism>
<gene>
    <name evidence="2" type="ORF">DPMN_037454</name>
</gene>
<feature type="region of interest" description="Disordered" evidence="1">
    <location>
        <begin position="1"/>
        <end position="100"/>
    </location>
</feature>
<comment type="caution">
    <text evidence="2">The sequence shown here is derived from an EMBL/GenBank/DDBJ whole genome shotgun (WGS) entry which is preliminary data.</text>
</comment>